<organism evidence="2 3">
    <name type="scientific">Acer yangbiense</name>
    <dbReference type="NCBI Taxonomy" id="1000413"/>
    <lineage>
        <taxon>Eukaryota</taxon>
        <taxon>Viridiplantae</taxon>
        <taxon>Streptophyta</taxon>
        <taxon>Embryophyta</taxon>
        <taxon>Tracheophyta</taxon>
        <taxon>Spermatophyta</taxon>
        <taxon>Magnoliopsida</taxon>
        <taxon>eudicotyledons</taxon>
        <taxon>Gunneridae</taxon>
        <taxon>Pentapetalae</taxon>
        <taxon>rosids</taxon>
        <taxon>malvids</taxon>
        <taxon>Sapindales</taxon>
        <taxon>Sapindaceae</taxon>
        <taxon>Hippocastanoideae</taxon>
        <taxon>Acereae</taxon>
        <taxon>Acer</taxon>
    </lineage>
</organism>
<dbReference type="SUPFAM" id="SSF51735">
    <property type="entry name" value="NAD(P)-binding Rossmann-fold domains"/>
    <property type="match status" value="1"/>
</dbReference>
<feature type="domain" description="6-phosphogluconate dehydrogenase NADP-binding" evidence="1">
    <location>
        <begin position="64"/>
        <end position="115"/>
    </location>
</feature>
<name>A0A5C7I6W7_9ROSI</name>
<protein>
    <recommendedName>
        <fullName evidence="1">6-phosphogluconate dehydrogenase NADP-binding domain-containing protein</fullName>
    </recommendedName>
</protein>
<evidence type="ECO:0000259" key="1">
    <source>
        <dbReference type="Pfam" id="PF03446"/>
    </source>
</evidence>
<dbReference type="OrthoDB" id="434986at2759"/>
<keyword evidence="3" id="KW-1185">Reference proteome</keyword>
<dbReference type="EMBL" id="VAHF01000004">
    <property type="protein sequence ID" value="TXG64885.1"/>
    <property type="molecule type" value="Genomic_DNA"/>
</dbReference>
<gene>
    <name evidence="2" type="ORF">EZV62_011879</name>
</gene>
<dbReference type="GO" id="GO:0050661">
    <property type="term" value="F:NADP binding"/>
    <property type="evidence" value="ECO:0007669"/>
    <property type="project" value="InterPro"/>
</dbReference>
<dbReference type="PANTHER" id="PTHR11811">
    <property type="entry name" value="6-PHOSPHOGLUCONATE DEHYDROGENASE"/>
    <property type="match status" value="1"/>
</dbReference>
<dbReference type="InterPro" id="IPR006183">
    <property type="entry name" value="Pgluconate_DH"/>
</dbReference>
<proteinExistence type="predicted"/>
<reference evidence="3" key="1">
    <citation type="journal article" date="2019" name="Gigascience">
        <title>De novo genome assembly of the endangered Acer yangbiense, a plant species with extremely small populations endemic to Yunnan Province, China.</title>
        <authorList>
            <person name="Yang J."/>
            <person name="Wariss H.M."/>
            <person name="Tao L."/>
            <person name="Zhang R."/>
            <person name="Yun Q."/>
            <person name="Hollingsworth P."/>
            <person name="Dao Z."/>
            <person name="Luo G."/>
            <person name="Guo H."/>
            <person name="Ma Y."/>
            <person name="Sun W."/>
        </authorList>
    </citation>
    <scope>NUCLEOTIDE SEQUENCE [LARGE SCALE GENOMIC DNA]</scope>
    <source>
        <strain evidence="3">cv. Malutang</strain>
    </source>
</reference>
<dbReference type="Gene3D" id="3.40.50.720">
    <property type="entry name" value="NAD(P)-binding Rossmann-like Domain"/>
    <property type="match status" value="1"/>
</dbReference>
<dbReference type="AlphaFoldDB" id="A0A5C7I6W7"/>
<evidence type="ECO:0000313" key="2">
    <source>
        <dbReference type="EMBL" id="TXG64885.1"/>
    </source>
</evidence>
<comment type="caution">
    <text evidence="2">The sequence shown here is derived from an EMBL/GenBank/DDBJ whole genome shotgun (WGS) entry which is preliminary data.</text>
</comment>
<evidence type="ECO:0000313" key="3">
    <source>
        <dbReference type="Proteomes" id="UP000323000"/>
    </source>
</evidence>
<sequence length="147" mass="16345">MCVCMADEIGHLNVELSADVMMCLTTVRFKSPDHTHISKLNFNNLLIRGLYYPITDCQTLPLFGYHDLEAFVQSIQKPRVIIMLVKVGAPVDQTIKTLSAYMEKGDCIIDGGNVAELGLLYLGNQTANVARTEIPTGRWWSRRTGAA</sequence>
<dbReference type="Pfam" id="PF03446">
    <property type="entry name" value="NAD_binding_2"/>
    <property type="match status" value="1"/>
</dbReference>
<dbReference type="InterPro" id="IPR006115">
    <property type="entry name" value="6PGDH_NADP-bd"/>
</dbReference>
<dbReference type="Proteomes" id="UP000323000">
    <property type="component" value="Chromosome 4"/>
</dbReference>
<dbReference type="InterPro" id="IPR036291">
    <property type="entry name" value="NAD(P)-bd_dom_sf"/>
</dbReference>
<dbReference type="GO" id="GO:0004616">
    <property type="term" value="F:phosphogluconate dehydrogenase (decarboxylating) activity"/>
    <property type="evidence" value="ECO:0007669"/>
    <property type="project" value="InterPro"/>
</dbReference>
<accession>A0A5C7I6W7</accession>